<evidence type="ECO:0000313" key="1">
    <source>
        <dbReference type="EMBL" id="KXA17939.1"/>
    </source>
</evidence>
<dbReference type="AlphaFoldDB" id="A0A133NNQ6"/>
<sequence>MPSLLVLLYLGEGIFAFDLYLICICCDTPRLHVFALCCKVDICCVKRRSKYK</sequence>
<organism evidence="1 2">
    <name type="scientific">Gardnerella vaginalis</name>
    <dbReference type="NCBI Taxonomy" id="2702"/>
    <lineage>
        <taxon>Bacteria</taxon>
        <taxon>Bacillati</taxon>
        <taxon>Actinomycetota</taxon>
        <taxon>Actinomycetes</taxon>
        <taxon>Bifidobacteriales</taxon>
        <taxon>Bifidobacteriaceae</taxon>
        <taxon>Gardnerella</taxon>
    </lineage>
</organism>
<accession>A0A133NNQ6</accession>
<gene>
    <name evidence="1" type="ORF">HMPREF3216_00983</name>
</gene>
<name>A0A133NNQ6_GARVA</name>
<reference evidence="1 2" key="1">
    <citation type="submission" date="2016-01" db="EMBL/GenBank/DDBJ databases">
        <authorList>
            <person name="Oliw E.H."/>
        </authorList>
    </citation>
    <scope>NUCLEOTIDE SEQUENCE [LARGE SCALE GENOMIC DNA]</scope>
    <source>
        <strain evidence="1 2">GED7760B</strain>
    </source>
</reference>
<protein>
    <submittedName>
        <fullName evidence="1">Uncharacterized protein</fullName>
    </submittedName>
</protein>
<dbReference type="EMBL" id="LRQA01000041">
    <property type="protein sequence ID" value="KXA17939.1"/>
    <property type="molecule type" value="Genomic_DNA"/>
</dbReference>
<dbReference type="PATRIC" id="fig|2702.99.peg.961"/>
<comment type="caution">
    <text evidence="1">The sequence shown here is derived from an EMBL/GenBank/DDBJ whole genome shotgun (WGS) entry which is preliminary data.</text>
</comment>
<dbReference type="Proteomes" id="UP000070558">
    <property type="component" value="Unassembled WGS sequence"/>
</dbReference>
<proteinExistence type="predicted"/>
<evidence type="ECO:0000313" key="2">
    <source>
        <dbReference type="Proteomes" id="UP000070558"/>
    </source>
</evidence>